<name>A0AAN9A308_HALRR</name>
<evidence type="ECO:0000256" key="1">
    <source>
        <dbReference type="ARBA" id="ARBA00023157"/>
    </source>
</evidence>
<proteinExistence type="predicted"/>
<evidence type="ECO:0000313" key="6">
    <source>
        <dbReference type="Proteomes" id="UP001381693"/>
    </source>
</evidence>
<dbReference type="PANTHER" id="PTHR33236:SF5">
    <property type="entry name" value="CUB DOMAIN-CONTAINING PROTEIN"/>
    <property type="match status" value="1"/>
</dbReference>
<dbReference type="Gene3D" id="2.60.120.290">
    <property type="entry name" value="Spermadhesin, CUB domain"/>
    <property type="match status" value="1"/>
</dbReference>
<sequence>MEVTHVCVLLLMFWSGIGDAHVISNGFEGCSEHSNHNVSCGSVLNGIKGYFVNPDYPNDNADPGNCNIRINITRNDICQVRLDFLDFEMAQPDVDGKCKDDFFMGFNEAGTMPVLCGSIKEQHMYWDVVTKPSMVNLSIYRSPFRNGQRRWNIQIEQIPCCSRGTVGNHILQLLCSH</sequence>
<evidence type="ECO:0000313" key="5">
    <source>
        <dbReference type="EMBL" id="KAK7073178.1"/>
    </source>
</evidence>
<accession>A0AAN9A308</accession>
<gene>
    <name evidence="5" type="ORF">SK128_005692</name>
</gene>
<dbReference type="SUPFAM" id="SSF49854">
    <property type="entry name" value="Spermadhesin, CUB domain"/>
    <property type="match status" value="1"/>
</dbReference>
<dbReference type="InterPro" id="IPR000859">
    <property type="entry name" value="CUB_dom"/>
</dbReference>
<organism evidence="5 6">
    <name type="scientific">Halocaridina rubra</name>
    <name type="common">Hawaiian red shrimp</name>
    <dbReference type="NCBI Taxonomy" id="373956"/>
    <lineage>
        <taxon>Eukaryota</taxon>
        <taxon>Metazoa</taxon>
        <taxon>Ecdysozoa</taxon>
        <taxon>Arthropoda</taxon>
        <taxon>Crustacea</taxon>
        <taxon>Multicrustacea</taxon>
        <taxon>Malacostraca</taxon>
        <taxon>Eumalacostraca</taxon>
        <taxon>Eucarida</taxon>
        <taxon>Decapoda</taxon>
        <taxon>Pleocyemata</taxon>
        <taxon>Caridea</taxon>
        <taxon>Atyoidea</taxon>
        <taxon>Atyidae</taxon>
        <taxon>Halocaridina</taxon>
    </lineage>
</organism>
<keyword evidence="6" id="KW-1185">Reference proteome</keyword>
<feature type="chain" id="PRO_5042983463" description="CUB domain-containing protein" evidence="3">
    <location>
        <begin position="21"/>
        <end position="177"/>
    </location>
</feature>
<dbReference type="EMBL" id="JAXCGZ010013243">
    <property type="protein sequence ID" value="KAK7073178.1"/>
    <property type="molecule type" value="Genomic_DNA"/>
</dbReference>
<comment type="caution">
    <text evidence="5">The sequence shown here is derived from an EMBL/GenBank/DDBJ whole genome shotgun (WGS) entry which is preliminary data.</text>
</comment>
<evidence type="ECO:0000259" key="4">
    <source>
        <dbReference type="PROSITE" id="PS01180"/>
    </source>
</evidence>
<protein>
    <recommendedName>
        <fullName evidence="4">CUB domain-containing protein</fullName>
    </recommendedName>
</protein>
<dbReference type="Proteomes" id="UP001381693">
    <property type="component" value="Unassembled WGS sequence"/>
</dbReference>
<dbReference type="PANTHER" id="PTHR33236">
    <property type="entry name" value="INTRAFLAGELLAR TRANSPORT PROTEIN 122 FAMILY PROTEIN-RELATED"/>
    <property type="match status" value="1"/>
</dbReference>
<reference evidence="5 6" key="1">
    <citation type="submission" date="2023-11" db="EMBL/GenBank/DDBJ databases">
        <title>Halocaridina rubra genome assembly.</title>
        <authorList>
            <person name="Smith C."/>
        </authorList>
    </citation>
    <scope>NUCLEOTIDE SEQUENCE [LARGE SCALE GENOMIC DNA]</scope>
    <source>
        <strain evidence="5">EP-1</strain>
        <tissue evidence="5">Whole</tissue>
    </source>
</reference>
<dbReference type="PROSITE" id="PS01180">
    <property type="entry name" value="CUB"/>
    <property type="match status" value="1"/>
</dbReference>
<evidence type="ECO:0000256" key="3">
    <source>
        <dbReference type="SAM" id="SignalP"/>
    </source>
</evidence>
<feature type="domain" description="CUB" evidence="4">
    <location>
        <begin position="40"/>
        <end position="158"/>
    </location>
</feature>
<evidence type="ECO:0000256" key="2">
    <source>
        <dbReference type="PROSITE-ProRule" id="PRU00059"/>
    </source>
</evidence>
<dbReference type="Pfam" id="PF00431">
    <property type="entry name" value="CUB"/>
    <property type="match status" value="1"/>
</dbReference>
<dbReference type="AlphaFoldDB" id="A0AAN9A308"/>
<comment type="caution">
    <text evidence="2">Lacks conserved residue(s) required for the propagation of feature annotation.</text>
</comment>
<feature type="signal peptide" evidence="3">
    <location>
        <begin position="1"/>
        <end position="20"/>
    </location>
</feature>
<keyword evidence="1" id="KW-1015">Disulfide bond</keyword>
<dbReference type="InterPro" id="IPR035914">
    <property type="entry name" value="Sperma_CUB_dom_sf"/>
</dbReference>
<keyword evidence="3" id="KW-0732">Signal</keyword>